<evidence type="ECO:0000256" key="1">
    <source>
        <dbReference type="ARBA" id="ARBA00004236"/>
    </source>
</evidence>
<evidence type="ECO:0000256" key="2">
    <source>
        <dbReference type="ARBA" id="ARBA00022475"/>
    </source>
</evidence>
<dbReference type="EMBL" id="WIOL01000004">
    <property type="protein sequence ID" value="MQT18031.1"/>
    <property type="molecule type" value="Genomic_DNA"/>
</dbReference>
<organism evidence="7 8">
    <name type="scientific">Sandarakinorhabdus fusca</name>
    <dbReference type="NCBI Taxonomy" id="1439888"/>
    <lineage>
        <taxon>Bacteria</taxon>
        <taxon>Pseudomonadati</taxon>
        <taxon>Pseudomonadota</taxon>
        <taxon>Alphaproteobacteria</taxon>
        <taxon>Sphingomonadales</taxon>
        <taxon>Sphingosinicellaceae</taxon>
        <taxon>Sandarakinorhabdus</taxon>
    </lineage>
</organism>
<keyword evidence="2" id="KW-1003">Cell membrane</keyword>
<dbReference type="Pfam" id="PF00535">
    <property type="entry name" value="Glycos_transf_2"/>
    <property type="match status" value="1"/>
</dbReference>
<name>A0A7C9GSP4_9SPHN</name>
<dbReference type="InterPro" id="IPR001173">
    <property type="entry name" value="Glyco_trans_2-like"/>
</dbReference>
<protein>
    <submittedName>
        <fullName evidence="7">Glycosyltransferase</fullName>
    </submittedName>
</protein>
<proteinExistence type="predicted"/>
<evidence type="ECO:0000313" key="7">
    <source>
        <dbReference type="EMBL" id="MQT18031.1"/>
    </source>
</evidence>
<dbReference type="GO" id="GO:0005886">
    <property type="term" value="C:plasma membrane"/>
    <property type="evidence" value="ECO:0007669"/>
    <property type="project" value="UniProtKB-SubCell"/>
</dbReference>
<evidence type="ECO:0000259" key="6">
    <source>
        <dbReference type="Pfam" id="PF00535"/>
    </source>
</evidence>
<dbReference type="SUPFAM" id="SSF53448">
    <property type="entry name" value="Nucleotide-diphospho-sugar transferases"/>
    <property type="match status" value="1"/>
</dbReference>
<comment type="caution">
    <text evidence="7">The sequence shown here is derived from an EMBL/GenBank/DDBJ whole genome shotgun (WGS) entry which is preliminary data.</text>
</comment>
<dbReference type="PANTHER" id="PTHR43646:SF2">
    <property type="entry name" value="GLYCOSYLTRANSFERASE 2-LIKE DOMAIN-CONTAINING PROTEIN"/>
    <property type="match status" value="1"/>
</dbReference>
<feature type="domain" description="Glycosyltransferase 2-like" evidence="6">
    <location>
        <begin position="24"/>
        <end position="163"/>
    </location>
</feature>
<dbReference type="RefSeq" id="WP_152578482.1">
    <property type="nucleotide sequence ID" value="NZ_JAATJI010000001.1"/>
</dbReference>
<evidence type="ECO:0000256" key="5">
    <source>
        <dbReference type="ARBA" id="ARBA00023136"/>
    </source>
</evidence>
<dbReference type="Gene3D" id="3.90.550.10">
    <property type="entry name" value="Spore Coat Polysaccharide Biosynthesis Protein SpsA, Chain A"/>
    <property type="match status" value="1"/>
</dbReference>
<dbReference type="Proteomes" id="UP000481327">
    <property type="component" value="Unassembled WGS sequence"/>
</dbReference>
<accession>A0A7C9GSP4</accession>
<dbReference type="AlphaFoldDB" id="A0A7C9GSP4"/>
<sequence>MWLAPPDPVPPFDGIPQRFHVALAIPARNEAASIATALTALDTAAASAADWIASLRVVVSANNCGDETAEVAAGYRPRNFTLFVESVDLPLAVAHAGGARRAALDRAARFLPQDGVLATTDADSAVAPDWLAAMLGEFARGVDAVAGAITLDPQERARLPRLPGRDAEWHYAGLLAQLEDLIDPCPHDPAPRHIWAWGANFAVTRRAYDLVGGLPLVPLAEDRALAEQLSRHDFKLRRSTAPLVYTSARVDGRAPGGFADLIRGFADDSNQPCDAALEPIAVFVRRVCWRARLRAIYENNGSHAVTAAARPLIGAAILPPCRYFGMLWAEIEQAAPQLRRQRLYPAQLAGEIAAAQEWVDRLRRSAVDPADTRLRAAGR</sequence>
<reference evidence="7 8" key="1">
    <citation type="submission" date="2019-09" db="EMBL/GenBank/DDBJ databases">
        <title>Polymorphobacter sp. isolated from a lake in China.</title>
        <authorList>
            <person name="Liu Z."/>
        </authorList>
    </citation>
    <scope>NUCLEOTIDE SEQUENCE [LARGE SCALE GENOMIC DNA]</scope>
    <source>
        <strain evidence="7 8">D40P</strain>
    </source>
</reference>
<dbReference type="GO" id="GO:0016757">
    <property type="term" value="F:glycosyltransferase activity"/>
    <property type="evidence" value="ECO:0007669"/>
    <property type="project" value="UniProtKB-KW"/>
</dbReference>
<evidence type="ECO:0000256" key="4">
    <source>
        <dbReference type="ARBA" id="ARBA00022679"/>
    </source>
</evidence>
<keyword evidence="3" id="KW-0328">Glycosyltransferase</keyword>
<dbReference type="PANTHER" id="PTHR43646">
    <property type="entry name" value="GLYCOSYLTRANSFERASE"/>
    <property type="match status" value="1"/>
</dbReference>
<dbReference type="InterPro" id="IPR029044">
    <property type="entry name" value="Nucleotide-diphossugar_trans"/>
</dbReference>
<evidence type="ECO:0000256" key="3">
    <source>
        <dbReference type="ARBA" id="ARBA00022676"/>
    </source>
</evidence>
<keyword evidence="4 7" id="KW-0808">Transferase</keyword>
<keyword evidence="5" id="KW-0472">Membrane</keyword>
<keyword evidence="8" id="KW-1185">Reference proteome</keyword>
<dbReference type="OrthoDB" id="114108at2"/>
<gene>
    <name evidence="7" type="ORF">F3168_12270</name>
</gene>
<evidence type="ECO:0000313" key="8">
    <source>
        <dbReference type="Proteomes" id="UP000481327"/>
    </source>
</evidence>
<comment type="subcellular location">
    <subcellularLocation>
        <location evidence="1">Cell membrane</location>
    </subcellularLocation>
</comment>